<feature type="repeat" description="PPR" evidence="2">
    <location>
        <begin position="132"/>
        <end position="166"/>
    </location>
</feature>
<dbReference type="EMBL" id="KN656873">
    <property type="protein sequence ID" value="KHN22775.1"/>
    <property type="molecule type" value="Genomic_DNA"/>
</dbReference>
<organism evidence="3">
    <name type="scientific">Glycine soja</name>
    <name type="common">Wild soybean</name>
    <dbReference type="NCBI Taxonomy" id="3848"/>
    <lineage>
        <taxon>Eukaryota</taxon>
        <taxon>Viridiplantae</taxon>
        <taxon>Streptophyta</taxon>
        <taxon>Embryophyta</taxon>
        <taxon>Tracheophyta</taxon>
        <taxon>Spermatophyta</taxon>
        <taxon>Magnoliopsida</taxon>
        <taxon>eudicotyledons</taxon>
        <taxon>Gunneridae</taxon>
        <taxon>Pentapetalae</taxon>
        <taxon>rosids</taxon>
        <taxon>fabids</taxon>
        <taxon>Fabales</taxon>
        <taxon>Fabaceae</taxon>
        <taxon>Papilionoideae</taxon>
        <taxon>50 kb inversion clade</taxon>
        <taxon>NPAAA clade</taxon>
        <taxon>indigoferoid/millettioid clade</taxon>
        <taxon>Phaseoleae</taxon>
        <taxon>Glycine</taxon>
        <taxon>Glycine subgen. Soja</taxon>
    </lineage>
</organism>
<feature type="repeat" description="PPR" evidence="2">
    <location>
        <begin position="263"/>
        <end position="297"/>
    </location>
</feature>
<gene>
    <name evidence="3" type="ORF">glysoja_026743</name>
</gene>
<name>A0A0B2QMV9_GLYSO</name>
<dbReference type="InterPro" id="IPR046960">
    <property type="entry name" value="PPR_At4g14850-like_plant"/>
</dbReference>
<dbReference type="Pfam" id="PF01535">
    <property type="entry name" value="PPR"/>
    <property type="match status" value="4"/>
</dbReference>
<dbReference type="FunFam" id="1.25.40.10:FF:000242">
    <property type="entry name" value="Pentatricopeptide repeat-containing protein"/>
    <property type="match status" value="1"/>
</dbReference>
<dbReference type="InterPro" id="IPR011990">
    <property type="entry name" value="TPR-like_helical_dom_sf"/>
</dbReference>
<keyword evidence="3" id="KW-0378">Hydrolase</keyword>
<reference evidence="3" key="1">
    <citation type="submission" date="2014-07" db="EMBL/GenBank/DDBJ databases">
        <title>Identification of a novel salt tolerance gene in wild soybean by whole-genome sequencing.</title>
        <authorList>
            <person name="Lam H.-M."/>
            <person name="Qi X."/>
            <person name="Li M.-W."/>
            <person name="Liu X."/>
            <person name="Xie M."/>
            <person name="Ni M."/>
            <person name="Xu X."/>
        </authorList>
    </citation>
    <scope>NUCLEOTIDE SEQUENCE [LARGE SCALE GENOMIC DNA]</scope>
    <source>
        <tissue evidence="3">Root</tissue>
    </source>
</reference>
<protein>
    <submittedName>
        <fullName evidence="3">Pentatricopeptide repeat-containing protein</fullName>
        <ecNumber evidence="3">3.4.24.-</ecNumber>
        <ecNumber evidence="3">3.6.4.3</ecNumber>
    </submittedName>
</protein>
<dbReference type="PANTHER" id="PTHR47926:SF367">
    <property type="entry name" value="DYW DOMAIN-CONTAINING PROTEIN"/>
    <property type="match status" value="1"/>
</dbReference>
<dbReference type="NCBIfam" id="TIGR00756">
    <property type="entry name" value="PPR"/>
    <property type="match status" value="3"/>
</dbReference>
<proteinExistence type="predicted"/>
<evidence type="ECO:0000256" key="2">
    <source>
        <dbReference type="PROSITE-ProRule" id="PRU00708"/>
    </source>
</evidence>
<dbReference type="GO" id="GO:0003723">
    <property type="term" value="F:RNA binding"/>
    <property type="evidence" value="ECO:0007669"/>
    <property type="project" value="InterPro"/>
</dbReference>
<dbReference type="GO" id="GO:0009451">
    <property type="term" value="P:RNA modification"/>
    <property type="evidence" value="ECO:0007669"/>
    <property type="project" value="InterPro"/>
</dbReference>
<dbReference type="Proteomes" id="UP000053555">
    <property type="component" value="Unassembled WGS sequence"/>
</dbReference>
<dbReference type="AlphaFoldDB" id="A0A0B2QMV9"/>
<dbReference type="FunFam" id="1.25.40.10:FF:000982">
    <property type="entry name" value="Pentatricopeptide repeat-containing protein"/>
    <property type="match status" value="1"/>
</dbReference>
<dbReference type="PANTHER" id="PTHR47926">
    <property type="entry name" value="PENTATRICOPEPTIDE REPEAT-CONTAINING PROTEIN"/>
    <property type="match status" value="1"/>
</dbReference>
<dbReference type="InterPro" id="IPR002885">
    <property type="entry name" value="PPR_rpt"/>
</dbReference>
<evidence type="ECO:0000256" key="1">
    <source>
        <dbReference type="ARBA" id="ARBA00022737"/>
    </source>
</evidence>
<dbReference type="PROSITE" id="PS51375">
    <property type="entry name" value="PPR"/>
    <property type="match status" value="2"/>
</dbReference>
<dbReference type="Gene3D" id="1.25.40.10">
    <property type="entry name" value="Tetratricopeptide repeat domain"/>
    <property type="match status" value="2"/>
</dbReference>
<evidence type="ECO:0000313" key="3">
    <source>
        <dbReference type="EMBL" id="KHN22775.1"/>
    </source>
</evidence>
<keyword evidence="1" id="KW-0677">Repeat</keyword>
<dbReference type="GO" id="GO:0016787">
    <property type="term" value="F:hydrolase activity"/>
    <property type="evidence" value="ECO:0007669"/>
    <property type="project" value="UniProtKB-KW"/>
</dbReference>
<dbReference type="EC" id="3.4.24.-" evidence="3"/>
<dbReference type="EC" id="3.6.4.3" evidence="3"/>
<accession>A0A0B2QMV9</accession>
<sequence>MHTSSFQATTTPASPPTFSLLPRSVPFPILSLPLQLNPVPHRLRLQLPHPLPRQSELFTLSFSLSLLLNASPFSKPQPAHLHFLGVHIHAHVVKFGYACHVFVRNALIQFYCDCSRVGSAKRVFEEDTLCSDVVTWNSMLAGYVRNGEVRFAEKMFDEMPERDVVSWSTMITGYVLNGLLEDGLECFRDMRETKVRPNEAILTLLSVSAQLGLLGYGRFVHSTIEGLRFPMTVPMGTALVDMYLKCGCVEKARILFDGMAKKDVWIWNVMICGLASHDHAKEALALFQRFVGEGFQPVNVTFVGVLNACSRAGLVGDPRHYFKLMVDGYGIQPEMEHYGCMVDLLARAGLQIM</sequence>